<evidence type="ECO:0000256" key="1">
    <source>
        <dbReference type="SAM" id="MobiDB-lite"/>
    </source>
</evidence>
<dbReference type="AlphaFoldDB" id="A0A812VBK4"/>
<dbReference type="OrthoDB" id="452621at2759"/>
<name>A0A812VBK4_9DINO</name>
<evidence type="ECO:0000313" key="2">
    <source>
        <dbReference type="EMBL" id="CAE7619121.1"/>
    </source>
</evidence>
<proteinExistence type="predicted"/>
<comment type="caution">
    <text evidence="2">The sequence shown here is derived from an EMBL/GenBank/DDBJ whole genome shotgun (WGS) entry which is preliminary data.</text>
</comment>
<evidence type="ECO:0000313" key="3">
    <source>
        <dbReference type="Proteomes" id="UP000601435"/>
    </source>
</evidence>
<organism evidence="2 3">
    <name type="scientific">Symbiodinium necroappetens</name>
    <dbReference type="NCBI Taxonomy" id="1628268"/>
    <lineage>
        <taxon>Eukaryota</taxon>
        <taxon>Sar</taxon>
        <taxon>Alveolata</taxon>
        <taxon>Dinophyceae</taxon>
        <taxon>Suessiales</taxon>
        <taxon>Symbiodiniaceae</taxon>
        <taxon>Symbiodinium</taxon>
    </lineage>
</organism>
<feature type="compositionally biased region" description="Pro residues" evidence="1">
    <location>
        <begin position="1"/>
        <end position="14"/>
    </location>
</feature>
<feature type="region of interest" description="Disordered" evidence="1">
    <location>
        <begin position="394"/>
        <end position="435"/>
    </location>
</feature>
<keyword evidence="3" id="KW-1185">Reference proteome</keyword>
<dbReference type="EMBL" id="CAJNJA010029087">
    <property type="protein sequence ID" value="CAE7619121.1"/>
    <property type="molecule type" value="Genomic_DNA"/>
</dbReference>
<reference evidence="2" key="1">
    <citation type="submission" date="2021-02" db="EMBL/GenBank/DDBJ databases">
        <authorList>
            <person name="Dougan E. K."/>
            <person name="Rhodes N."/>
            <person name="Thang M."/>
            <person name="Chan C."/>
        </authorList>
    </citation>
    <scope>NUCLEOTIDE SEQUENCE</scope>
</reference>
<feature type="region of interest" description="Disordered" evidence="1">
    <location>
        <begin position="237"/>
        <end position="302"/>
    </location>
</feature>
<protein>
    <submittedName>
        <fullName evidence="2">Uncharacterized protein</fullName>
    </submittedName>
</protein>
<feature type="region of interest" description="Disordered" evidence="1">
    <location>
        <begin position="1"/>
        <end position="25"/>
    </location>
</feature>
<feature type="compositionally biased region" description="Basic residues" evidence="1">
    <location>
        <begin position="405"/>
        <end position="417"/>
    </location>
</feature>
<sequence>MQRGPRPSPRPPQTPATEADNNPDNAVIDLEIQDDPGRSWIPEAPPQTFEELLQALTKVVHNLLQASFAQPSEAVTSLAYRACSYLTQMQALFYQQNPQGETPQRNAAQGTDPTAIVFALDNPLIEVEATLAHMAQNHGDFPRRHLYHEIARVEQLLKEAKQVLVTWGRDPDAPGAHEGTASIRNALDALDWSHLAVEEGSIVQIGETLQQALGAVQRCRGYMETLMKWLQAKFEDTSGSPVKKRRMGDGNERASGSNQSPVFDLPHTQHHDATAPVRHPPEPHPRQGVPAGQDSGVPQASGASIAREATPYAILRAQEILREAMPFAEQELAHFLAEAHAHLAGWTQSLWGHPVRLVPAPDHRGCEATQTQLEQSGDVTPMSQADTVICQPVLPRGRTPTTTMRRTRAPSHRRRRLQAALADTSESDEGEDDES</sequence>
<accession>A0A812VBK4</accession>
<feature type="compositionally biased region" description="Acidic residues" evidence="1">
    <location>
        <begin position="425"/>
        <end position="435"/>
    </location>
</feature>
<gene>
    <name evidence="2" type="ORF">SNEC2469_LOCUS17557</name>
</gene>
<feature type="compositionally biased region" description="Basic and acidic residues" evidence="1">
    <location>
        <begin position="267"/>
        <end position="285"/>
    </location>
</feature>
<dbReference type="Proteomes" id="UP000601435">
    <property type="component" value="Unassembled WGS sequence"/>
</dbReference>